<name>A0AAJ7J7J1_9HYME</name>
<accession>A0AAJ7J7J1</accession>
<dbReference type="KEGG" id="ccal:108628936"/>
<dbReference type="RefSeq" id="XP_017886659.1">
    <property type="nucleotide sequence ID" value="XM_018031170.2"/>
</dbReference>
<dbReference type="AlphaFoldDB" id="A0AAJ7J7J1"/>
<evidence type="ECO:0000313" key="3">
    <source>
        <dbReference type="RefSeq" id="XP_017886659.1"/>
    </source>
</evidence>
<proteinExistence type="predicted"/>
<keyword evidence="2" id="KW-1185">Reference proteome</keyword>
<dbReference type="Proteomes" id="UP000694925">
    <property type="component" value="Unplaced"/>
</dbReference>
<feature type="region of interest" description="Disordered" evidence="1">
    <location>
        <begin position="82"/>
        <end position="110"/>
    </location>
</feature>
<sequence length="226" mass="25751">MAGIFNLFGDTSEHVRDSVAKPLSRSKTVLGTNGGYLKNVGQSRPKGLSIRSNSVLNVPATPNKQEAAKQQESTKLKLTQIDKDDRAISPTKHPLLKKESVKAKDASPKLSLKKDMKLPTSSDKHHVFKRPCTPKNHVRKSYREPEILAPYYDMQFELDDIYTKPLENEFRELFMRKRNRVVVCEDKGFALDRERINVKVPEFNTSPKIIDNYRVEETVDLPAISD</sequence>
<feature type="compositionally biased region" description="Basic and acidic residues" evidence="1">
    <location>
        <begin position="96"/>
        <end position="110"/>
    </location>
</feature>
<organism evidence="2 3">
    <name type="scientific">Ceratina calcarata</name>
    <dbReference type="NCBI Taxonomy" id="156304"/>
    <lineage>
        <taxon>Eukaryota</taxon>
        <taxon>Metazoa</taxon>
        <taxon>Ecdysozoa</taxon>
        <taxon>Arthropoda</taxon>
        <taxon>Hexapoda</taxon>
        <taxon>Insecta</taxon>
        <taxon>Pterygota</taxon>
        <taxon>Neoptera</taxon>
        <taxon>Endopterygota</taxon>
        <taxon>Hymenoptera</taxon>
        <taxon>Apocrita</taxon>
        <taxon>Aculeata</taxon>
        <taxon>Apoidea</taxon>
        <taxon>Anthophila</taxon>
        <taxon>Apidae</taxon>
        <taxon>Ceratina</taxon>
        <taxon>Zadontomerus</taxon>
    </lineage>
</organism>
<protein>
    <submittedName>
        <fullName evidence="3">Uncharacterized protein LOC108628936</fullName>
    </submittedName>
</protein>
<reference evidence="3" key="1">
    <citation type="submission" date="2025-08" db="UniProtKB">
        <authorList>
            <consortium name="RefSeq"/>
        </authorList>
    </citation>
    <scope>IDENTIFICATION</scope>
    <source>
        <tissue evidence="3">Whole body</tissue>
    </source>
</reference>
<evidence type="ECO:0000256" key="1">
    <source>
        <dbReference type="SAM" id="MobiDB-lite"/>
    </source>
</evidence>
<dbReference type="GeneID" id="108628936"/>
<evidence type="ECO:0000313" key="2">
    <source>
        <dbReference type="Proteomes" id="UP000694925"/>
    </source>
</evidence>
<gene>
    <name evidence="3" type="primary">LOC108628936</name>
</gene>